<comment type="cofactor">
    <cofactor evidence="1">
        <name>Zn(2+)</name>
        <dbReference type="ChEBI" id="CHEBI:29105"/>
    </cofactor>
</comment>
<dbReference type="SMART" id="SM00506">
    <property type="entry name" value="A1pp"/>
    <property type="match status" value="1"/>
</dbReference>
<evidence type="ECO:0000313" key="10">
    <source>
        <dbReference type="EMBL" id="RXZ55113.1"/>
    </source>
</evidence>
<protein>
    <recommendedName>
        <fullName evidence="2">Protein-ADP-ribose hydrolase</fullName>
    </recommendedName>
</protein>
<comment type="caution">
    <text evidence="10">The sequence shown here is derived from an EMBL/GenBank/DDBJ whole genome shotgun (WGS) entry which is preliminary data.</text>
</comment>
<evidence type="ECO:0000256" key="8">
    <source>
        <dbReference type="ARBA" id="ARBA00093459"/>
    </source>
</evidence>
<comment type="similarity">
    <text evidence="8">Belongs to the MacroD-type family. Zn-Macro subfamily.</text>
</comment>
<dbReference type="PROSITE" id="PS51154">
    <property type="entry name" value="MACRO"/>
    <property type="match status" value="1"/>
</dbReference>
<keyword evidence="11" id="KW-1185">Reference proteome</keyword>
<keyword evidence="4 10" id="KW-0378">Hydrolase</keyword>
<evidence type="ECO:0000256" key="3">
    <source>
        <dbReference type="ARBA" id="ARBA00022723"/>
    </source>
</evidence>
<evidence type="ECO:0000313" key="11">
    <source>
        <dbReference type="Proteomes" id="UP000293345"/>
    </source>
</evidence>
<dbReference type="OrthoDB" id="6194521at2"/>
<accession>A0A4Q2K5F7</accession>
<evidence type="ECO:0000256" key="4">
    <source>
        <dbReference type="ARBA" id="ARBA00022801"/>
    </source>
</evidence>
<dbReference type="CDD" id="cd02908">
    <property type="entry name" value="Macro_OAADPr_deacetylase"/>
    <property type="match status" value="1"/>
</dbReference>
<dbReference type="PANTHER" id="PTHR11106:SF121">
    <property type="entry name" value="ADP-RIBOSE 1''-PHOSPHATE PHOSPHATASE"/>
    <property type="match status" value="1"/>
</dbReference>
<evidence type="ECO:0000256" key="5">
    <source>
        <dbReference type="ARBA" id="ARBA00022833"/>
    </source>
</evidence>
<dbReference type="Proteomes" id="UP000293345">
    <property type="component" value="Unassembled WGS sequence"/>
</dbReference>
<keyword evidence="3" id="KW-0479">Metal-binding</keyword>
<dbReference type="GO" id="GO:0046872">
    <property type="term" value="F:metal ion binding"/>
    <property type="evidence" value="ECO:0007669"/>
    <property type="project" value="UniProtKB-KW"/>
</dbReference>
<organism evidence="10 11">
    <name type="scientific">Senegalimassilia faecalis</name>
    <dbReference type="NCBI Taxonomy" id="2509433"/>
    <lineage>
        <taxon>Bacteria</taxon>
        <taxon>Bacillati</taxon>
        <taxon>Actinomycetota</taxon>
        <taxon>Coriobacteriia</taxon>
        <taxon>Coriobacteriales</taxon>
        <taxon>Coriobacteriaceae</taxon>
        <taxon>Senegalimassilia</taxon>
    </lineage>
</organism>
<evidence type="ECO:0000256" key="2">
    <source>
        <dbReference type="ARBA" id="ARBA00018852"/>
    </source>
</evidence>
<evidence type="ECO:0000256" key="6">
    <source>
        <dbReference type="ARBA" id="ARBA00023295"/>
    </source>
</evidence>
<name>A0A4Q2K5F7_9ACTN</name>
<gene>
    <name evidence="10" type="ORF">ET524_05320</name>
</gene>
<dbReference type="NCBIfam" id="NF003163">
    <property type="entry name" value="PRK04143.1"/>
    <property type="match status" value="1"/>
</dbReference>
<dbReference type="AlphaFoldDB" id="A0A4Q2K5F7"/>
<dbReference type="EMBL" id="SDPW01000001">
    <property type="protein sequence ID" value="RXZ55113.1"/>
    <property type="molecule type" value="Genomic_DNA"/>
</dbReference>
<dbReference type="SUPFAM" id="SSF52949">
    <property type="entry name" value="Macro domain-like"/>
    <property type="match status" value="1"/>
</dbReference>
<dbReference type="PANTHER" id="PTHR11106">
    <property type="entry name" value="GANGLIOSIDE INDUCED DIFFERENTIATION ASSOCIATED PROTEIN 2-RELATED"/>
    <property type="match status" value="1"/>
</dbReference>
<evidence type="ECO:0000259" key="9">
    <source>
        <dbReference type="PROSITE" id="PS51154"/>
    </source>
</evidence>
<evidence type="ECO:0000256" key="7">
    <source>
        <dbReference type="ARBA" id="ARBA00048482"/>
    </source>
</evidence>
<sequence length="280" mass="31038">MQLVEDITYLVNYLMDERGAGAQHVEPQEDPRWFMEQWEQFRALVNTREPKPASPAFLKVQDRVLQLMVAEPGITEADELPRIASDERLTLWRGDITALRCDAIVNAANSALLGCWIPGHLCIDNAIHTFAGVQLRLKCAQIMQQQGYEEPVGRAKITPGYNLPAKRIIHTVGPMTKGSPTVEQRKQLTQCYLSCLDAAALDGAKSIAFCCISTGVFGFPQQEGAAIATNAAKTWLDTRKPGEPGADMHVIFDVYTEEDEEYYREILGPDAKAGEEAAEE</sequence>
<dbReference type="Pfam" id="PF01661">
    <property type="entry name" value="Macro"/>
    <property type="match status" value="1"/>
</dbReference>
<dbReference type="InterPro" id="IPR043472">
    <property type="entry name" value="Macro_dom-like"/>
</dbReference>
<evidence type="ECO:0000256" key="1">
    <source>
        <dbReference type="ARBA" id="ARBA00001947"/>
    </source>
</evidence>
<proteinExistence type="inferred from homology"/>
<dbReference type="GO" id="GO:0016798">
    <property type="term" value="F:hydrolase activity, acting on glycosyl bonds"/>
    <property type="evidence" value="ECO:0007669"/>
    <property type="project" value="UniProtKB-KW"/>
</dbReference>
<reference evidence="10 11" key="1">
    <citation type="submission" date="2019-01" db="EMBL/GenBank/DDBJ databases">
        <title>Senegalimassilia sp. nov. KGMB04484 isolated human feces.</title>
        <authorList>
            <person name="Han K.-I."/>
            <person name="Kim J.-S."/>
            <person name="Lee K.C."/>
            <person name="Suh M.K."/>
            <person name="Eom M.K."/>
            <person name="Lee J.H."/>
            <person name="Park S.-H."/>
            <person name="Kang S.W."/>
            <person name="Park J.-E."/>
            <person name="Oh B.S."/>
            <person name="Yu S.Y."/>
            <person name="Choi S.-H."/>
            <person name="Lee D.H."/>
            <person name="Yoon H."/>
            <person name="Kim B.-Y."/>
            <person name="Lee J.H."/>
            <person name="Lee J.-S."/>
        </authorList>
    </citation>
    <scope>NUCLEOTIDE SEQUENCE [LARGE SCALE GENOMIC DNA]</scope>
    <source>
        <strain evidence="10 11">KGMB04484</strain>
    </source>
</reference>
<feature type="domain" description="Macro" evidence="9">
    <location>
        <begin position="76"/>
        <end position="271"/>
    </location>
</feature>
<keyword evidence="6" id="KW-0326">Glycosidase</keyword>
<keyword evidence="5" id="KW-0862">Zinc</keyword>
<comment type="catalytic activity">
    <reaction evidence="7">
        <text>4-O-(ADP-D-ribosyl)-L-aspartyl-[protein] + H2O = L-aspartyl-[protein] + ADP-D-ribose + H(+)</text>
        <dbReference type="Rhea" id="RHEA:54428"/>
        <dbReference type="Rhea" id="RHEA-COMP:9867"/>
        <dbReference type="Rhea" id="RHEA-COMP:13832"/>
        <dbReference type="ChEBI" id="CHEBI:15377"/>
        <dbReference type="ChEBI" id="CHEBI:15378"/>
        <dbReference type="ChEBI" id="CHEBI:29961"/>
        <dbReference type="ChEBI" id="CHEBI:57967"/>
        <dbReference type="ChEBI" id="CHEBI:138102"/>
    </reaction>
    <physiologicalReaction direction="left-to-right" evidence="7">
        <dbReference type="Rhea" id="RHEA:54429"/>
    </physiologicalReaction>
</comment>
<dbReference type="Gene3D" id="3.40.220.10">
    <property type="entry name" value="Leucine Aminopeptidase, subunit E, domain 1"/>
    <property type="match status" value="1"/>
</dbReference>
<dbReference type="InterPro" id="IPR002589">
    <property type="entry name" value="Macro_dom"/>
</dbReference>